<evidence type="ECO:0000256" key="6">
    <source>
        <dbReference type="ARBA" id="ARBA00023136"/>
    </source>
</evidence>
<evidence type="ECO:0000259" key="12">
    <source>
        <dbReference type="Pfam" id="PF06321"/>
    </source>
</evidence>
<dbReference type="Proteomes" id="UP000031937">
    <property type="component" value="Unassembled WGS sequence"/>
</dbReference>
<evidence type="ECO:0000256" key="1">
    <source>
        <dbReference type="ARBA" id="ARBA00004442"/>
    </source>
</evidence>
<dbReference type="InterPro" id="IPR029141">
    <property type="entry name" value="FimA_N"/>
</dbReference>
<evidence type="ECO:0000256" key="4">
    <source>
        <dbReference type="ARBA" id="ARBA00022729"/>
    </source>
</evidence>
<keyword evidence="4" id="KW-0732">Signal</keyword>
<dbReference type="Gene3D" id="2.60.40.3690">
    <property type="match status" value="1"/>
</dbReference>
<evidence type="ECO:0000313" key="16">
    <source>
        <dbReference type="Proteomes" id="UP000031980"/>
    </source>
</evidence>
<keyword evidence="7" id="KW-0564">Palmitate</keyword>
<proteinExistence type="inferred from homology"/>
<keyword evidence="5" id="KW-0843">Virulence</keyword>
<name>A0A0C3MEK8_9PORP</name>
<keyword evidence="10" id="KW-0449">Lipoprotein</keyword>
<comment type="subcellular location">
    <subcellularLocation>
        <location evidence="1">Cell outer membrane</location>
    </subcellularLocation>
    <subcellularLocation>
        <location evidence="2">Fimbrium</location>
    </subcellularLocation>
</comment>
<comment type="similarity">
    <text evidence="3">Belongs to the bacteroidetes fimbrillin superfamily. FimA/Mfa1 family.</text>
</comment>
<dbReference type="RefSeq" id="WP_041504278.1">
    <property type="nucleotide sequence ID" value="NZ_JPIT01000032.1"/>
</dbReference>
<evidence type="ECO:0000256" key="7">
    <source>
        <dbReference type="ARBA" id="ARBA00023139"/>
    </source>
</evidence>
<dbReference type="GO" id="GO:0009279">
    <property type="term" value="C:cell outer membrane"/>
    <property type="evidence" value="ECO:0007669"/>
    <property type="project" value="UniProtKB-SubCell"/>
</dbReference>
<accession>A0A0C3MEK8</accession>
<evidence type="ECO:0000313" key="14">
    <source>
        <dbReference type="EMBL" id="KIO44878.1"/>
    </source>
</evidence>
<dbReference type="PROSITE" id="PS51257">
    <property type="entry name" value="PROKAR_LIPOPROTEIN"/>
    <property type="match status" value="1"/>
</dbReference>
<reference evidence="14 16" key="1">
    <citation type="submission" date="2014-07" db="EMBL/GenBank/DDBJ databases">
        <title>Porphyromonadaceae bacterium OUH 308042 = ATCC BAA-2681 = DSM 28342 draft genome.</title>
        <authorList>
            <person name="Sydenham T.V."/>
            <person name="Hasman H."/>
            <person name="Justensen U.S."/>
        </authorList>
    </citation>
    <scope>NUCLEOTIDE SEQUENCE [LARGE SCALE GENOMIC DNA]</scope>
    <source>
        <strain evidence="14 16">OUH 308042</strain>
    </source>
</reference>
<dbReference type="Proteomes" id="UP000031980">
    <property type="component" value="Unassembled WGS sequence"/>
</dbReference>
<evidence type="ECO:0000256" key="5">
    <source>
        <dbReference type="ARBA" id="ARBA00023026"/>
    </source>
</evidence>
<feature type="compositionally biased region" description="Polar residues" evidence="11">
    <location>
        <begin position="30"/>
        <end position="53"/>
    </location>
</feature>
<dbReference type="AlphaFoldDB" id="A0A0C3MEK8"/>
<keyword evidence="9" id="KW-0281">Fimbrium</keyword>
<evidence type="ECO:0000256" key="2">
    <source>
        <dbReference type="ARBA" id="ARBA00004561"/>
    </source>
</evidence>
<feature type="region of interest" description="Disordered" evidence="11">
    <location>
        <begin position="23"/>
        <end position="54"/>
    </location>
</feature>
<reference evidence="13 15" key="2">
    <citation type="submission" date="2014-07" db="EMBL/GenBank/DDBJ databases">
        <title>Porphyromonadaceae bacterium OUH 334697 = ATCC BAA-2682 = DSM 28341 draft genome.</title>
        <authorList>
            <person name="Sydenham T.V."/>
            <person name="Hasman H."/>
            <person name="Justesen U.S."/>
        </authorList>
    </citation>
    <scope>NUCLEOTIDE SEQUENCE [LARGE SCALE GENOMIC DNA]</scope>
    <source>
        <strain evidence="13 15">OUH 334697</strain>
    </source>
</reference>
<evidence type="ECO:0000313" key="15">
    <source>
        <dbReference type="Proteomes" id="UP000031937"/>
    </source>
</evidence>
<organism evidence="14 16">
    <name type="scientific">Sanguibacteroides justesenii</name>
    <dbReference type="NCBI Taxonomy" id="1547597"/>
    <lineage>
        <taxon>Bacteria</taxon>
        <taxon>Pseudomonadati</taxon>
        <taxon>Bacteroidota</taxon>
        <taxon>Bacteroidia</taxon>
        <taxon>Bacteroidales</taxon>
        <taxon>Porphyromonadaceae</taxon>
        <taxon>Sanguibacteroides</taxon>
    </lineage>
</organism>
<feature type="domain" description="Major fimbrial subunit protein N-terminal" evidence="12">
    <location>
        <begin position="34"/>
        <end position="181"/>
    </location>
</feature>
<evidence type="ECO:0000256" key="8">
    <source>
        <dbReference type="ARBA" id="ARBA00023237"/>
    </source>
</evidence>
<protein>
    <recommendedName>
        <fullName evidence="12">Major fimbrial subunit protein N-terminal domain-containing protein</fullName>
    </recommendedName>
</protein>
<keyword evidence="6" id="KW-0472">Membrane</keyword>
<evidence type="ECO:0000256" key="10">
    <source>
        <dbReference type="ARBA" id="ARBA00023288"/>
    </source>
</evidence>
<keyword evidence="16" id="KW-1185">Reference proteome</keyword>
<sequence length="397" mass="42554">MKKFQFWTLALTTLLFGACSDDKTAPQPQPEGTASISVRVSGTPTAKATGSSHNAHESIDIKNLQILVFANGVKAGYGKAEAEGATTSVTEVKGILVTAGQSYNVYAFGNVYAADGTTMLDLSTITKVDELPAIENIANQFSHSTVAGKATTSSLQAGQNALGYGASPTTGTSVGDDFKVKRIVAKVMLTRCEKETSINTNLTINKVYILNGKNQSKLTGTSLKVNGFENFVYGSNPGGTTPFKNNTLYPGSYHSIPKDPTTITPTTALADNWPNGGVSSTAPLYYYLFENNGNEAASGEYSVITDHKASTMLVIEGKWKDDPSVAGEGETVYYPIIINVNTGQTQEYTIIRNNVYDIQVTITRKGANNPWVAVNAWLDAQITLEPWNTPITQSVIW</sequence>
<dbReference type="GO" id="GO:0009289">
    <property type="term" value="C:pilus"/>
    <property type="evidence" value="ECO:0007669"/>
    <property type="project" value="UniProtKB-SubCell"/>
</dbReference>
<evidence type="ECO:0000256" key="9">
    <source>
        <dbReference type="ARBA" id="ARBA00023263"/>
    </source>
</evidence>
<comment type="caution">
    <text evidence="14">The sequence shown here is derived from an EMBL/GenBank/DDBJ whole genome shotgun (WGS) entry which is preliminary data.</text>
</comment>
<evidence type="ECO:0000256" key="3">
    <source>
        <dbReference type="ARBA" id="ARBA00006011"/>
    </source>
</evidence>
<dbReference type="EMBL" id="JPIT01000032">
    <property type="protein sequence ID" value="KIO43163.1"/>
    <property type="molecule type" value="Genomic_DNA"/>
</dbReference>
<gene>
    <name evidence="14" type="ORF">BA92_07620</name>
    <name evidence="13" type="ORF">IE90_13220</name>
</gene>
<dbReference type="OrthoDB" id="1100942at2"/>
<dbReference type="Pfam" id="PF06321">
    <property type="entry name" value="P_gingi_FimA"/>
    <property type="match status" value="1"/>
</dbReference>
<evidence type="ECO:0000256" key="11">
    <source>
        <dbReference type="SAM" id="MobiDB-lite"/>
    </source>
</evidence>
<evidence type="ECO:0000313" key="13">
    <source>
        <dbReference type="EMBL" id="KIO43163.1"/>
    </source>
</evidence>
<dbReference type="EMBL" id="JPIU01000038">
    <property type="protein sequence ID" value="KIO44878.1"/>
    <property type="molecule type" value="Genomic_DNA"/>
</dbReference>
<keyword evidence="8" id="KW-0998">Cell outer membrane</keyword>